<sequence>MLNDDRHFIRELALRRIFKSRNHQSVKDTSIKPFVIPKVNFSATDYTDLIDWVDLKATPPPILHSIANNTIQRFINNPPVLDFLRFPCHTQAVERCVKLVTEASRSVSDQESRDGLIRARIKSKSCIPSFENKSEYNIV</sequence>
<keyword evidence="2" id="KW-1185">Reference proteome</keyword>
<comment type="caution">
    <text evidence="1">The sequence shown here is derived from an EMBL/GenBank/DDBJ whole genome shotgun (WGS) entry which is preliminary data.</text>
</comment>
<reference evidence="2" key="1">
    <citation type="submission" date="2023-01" db="EMBL/GenBank/DDBJ databases">
        <title>Key to firefly adult light organ development and bioluminescence: homeobox transcription factors regulate luciferase expression and transportation to peroxisome.</title>
        <authorList>
            <person name="Fu X."/>
        </authorList>
    </citation>
    <scope>NUCLEOTIDE SEQUENCE [LARGE SCALE GENOMIC DNA]</scope>
</reference>
<dbReference type="Proteomes" id="UP001353858">
    <property type="component" value="Unassembled WGS sequence"/>
</dbReference>
<name>A0AAN7P0P4_9COLE</name>
<proteinExistence type="predicted"/>
<dbReference type="PANTHER" id="PTHR46409:SF1">
    <property type="entry name" value="HTH PSQ-TYPE DOMAIN-CONTAINING PROTEIN"/>
    <property type="match status" value="1"/>
</dbReference>
<dbReference type="PANTHER" id="PTHR46409">
    <property type="entry name" value="HTH PSQ-TYPE DOMAIN-CONTAINING PROTEIN"/>
    <property type="match status" value="1"/>
</dbReference>
<accession>A0AAN7P0P4</accession>
<protein>
    <submittedName>
        <fullName evidence="1">Uncharacterized protein</fullName>
    </submittedName>
</protein>
<gene>
    <name evidence="1" type="ORF">RN001_013869</name>
</gene>
<dbReference type="EMBL" id="JARPUR010000006">
    <property type="protein sequence ID" value="KAK4874509.1"/>
    <property type="molecule type" value="Genomic_DNA"/>
</dbReference>
<evidence type="ECO:0000313" key="2">
    <source>
        <dbReference type="Proteomes" id="UP001353858"/>
    </source>
</evidence>
<dbReference type="AlphaFoldDB" id="A0AAN7P0P4"/>
<evidence type="ECO:0000313" key="1">
    <source>
        <dbReference type="EMBL" id="KAK4874509.1"/>
    </source>
</evidence>
<organism evidence="1 2">
    <name type="scientific">Aquatica leii</name>
    <dbReference type="NCBI Taxonomy" id="1421715"/>
    <lineage>
        <taxon>Eukaryota</taxon>
        <taxon>Metazoa</taxon>
        <taxon>Ecdysozoa</taxon>
        <taxon>Arthropoda</taxon>
        <taxon>Hexapoda</taxon>
        <taxon>Insecta</taxon>
        <taxon>Pterygota</taxon>
        <taxon>Neoptera</taxon>
        <taxon>Endopterygota</taxon>
        <taxon>Coleoptera</taxon>
        <taxon>Polyphaga</taxon>
        <taxon>Elateriformia</taxon>
        <taxon>Elateroidea</taxon>
        <taxon>Lampyridae</taxon>
        <taxon>Luciolinae</taxon>
        <taxon>Aquatica</taxon>
    </lineage>
</organism>